<sequence>MDSLFADSEINRPVREILPGVIHYPSWLSTEQQDFLVKKFFEWGSDSRGIPPHQPEIFGHKMSVRLTSLGWHWADYRYTRQAAEFGGASPLPVPDWMVRLGRAALADCYSENHASQWPRLGKGLTRWANSFTPDIALVNYYAPTAKMGMHQDKEERSDMPVVSLSIGDTAVFRAGNTLTKTAPYTDLLLASGDLLVFGGPSRFMYHGVPKVLPGTAPQDCRLDQGRINITLRETGLKDPQAQR</sequence>
<dbReference type="Gene3D" id="2.60.120.590">
    <property type="entry name" value="Alpha-ketoglutarate-dependent dioxygenase AlkB-like"/>
    <property type="match status" value="1"/>
</dbReference>
<dbReference type="Pfam" id="PF13532">
    <property type="entry name" value="2OG-FeII_Oxy_2"/>
    <property type="match status" value="1"/>
</dbReference>
<evidence type="ECO:0000313" key="7">
    <source>
        <dbReference type="EMBL" id="GGH56288.1"/>
    </source>
</evidence>
<dbReference type="GO" id="GO:0008198">
    <property type="term" value="F:ferrous iron binding"/>
    <property type="evidence" value="ECO:0007669"/>
    <property type="project" value="TreeGrafter"/>
</dbReference>
<dbReference type="InterPro" id="IPR037151">
    <property type="entry name" value="AlkB-like_sf"/>
</dbReference>
<keyword evidence="1 5" id="KW-0479">Metal-binding</keyword>
<dbReference type="InterPro" id="IPR027450">
    <property type="entry name" value="AlkB-like"/>
</dbReference>
<feature type="domain" description="Fe2OG dioxygenase" evidence="6">
    <location>
        <begin position="132"/>
        <end position="235"/>
    </location>
</feature>
<dbReference type="GO" id="GO:0005737">
    <property type="term" value="C:cytoplasm"/>
    <property type="evidence" value="ECO:0007669"/>
    <property type="project" value="TreeGrafter"/>
</dbReference>
<dbReference type="AlphaFoldDB" id="A0A917MPG6"/>
<comment type="cofactor">
    <cofactor evidence="5">
        <name>Fe(2+)</name>
        <dbReference type="ChEBI" id="CHEBI:29033"/>
    </cofactor>
    <text evidence="5">Binds 1 Fe(2+) ion per subunit.</text>
</comment>
<dbReference type="InterPro" id="IPR004574">
    <property type="entry name" value="Alkb"/>
</dbReference>
<dbReference type="GO" id="GO:0035516">
    <property type="term" value="F:broad specificity oxidative DNA demethylase activity"/>
    <property type="evidence" value="ECO:0007669"/>
    <property type="project" value="TreeGrafter"/>
</dbReference>
<keyword evidence="8" id="KW-1185">Reference proteome</keyword>
<evidence type="ECO:0000259" key="6">
    <source>
        <dbReference type="PROSITE" id="PS51471"/>
    </source>
</evidence>
<keyword evidence="3" id="KW-0560">Oxidoreductase</keyword>
<dbReference type="SUPFAM" id="SSF51197">
    <property type="entry name" value="Clavaminate synthase-like"/>
    <property type="match status" value="1"/>
</dbReference>
<feature type="binding site" evidence="5">
    <location>
        <position position="150"/>
    </location>
    <ligand>
        <name>Fe cation</name>
        <dbReference type="ChEBI" id="CHEBI:24875"/>
        <note>catalytic</note>
    </ligand>
</feature>
<evidence type="ECO:0000256" key="4">
    <source>
        <dbReference type="ARBA" id="ARBA00023004"/>
    </source>
</evidence>
<feature type="binding site" evidence="5">
    <location>
        <position position="206"/>
    </location>
    <ligand>
        <name>Fe cation</name>
        <dbReference type="ChEBI" id="CHEBI:24875"/>
        <note>catalytic</note>
    </ligand>
</feature>
<dbReference type="RefSeq" id="WP_188358328.1">
    <property type="nucleotide sequence ID" value="NZ_BMDC01000001.1"/>
</dbReference>
<comment type="caution">
    <text evidence="7">The sequence shown here is derived from an EMBL/GenBank/DDBJ whole genome shotgun (WGS) entry which is preliminary data.</text>
</comment>
<keyword evidence="2" id="KW-0223">Dioxygenase</keyword>
<evidence type="ECO:0000256" key="5">
    <source>
        <dbReference type="PIRSR" id="PIRSR604574-2"/>
    </source>
</evidence>
<name>A0A917MPG6_9MICC</name>
<dbReference type="GO" id="GO:0035515">
    <property type="term" value="F:oxidative RNA demethylase activity"/>
    <property type="evidence" value="ECO:0007669"/>
    <property type="project" value="TreeGrafter"/>
</dbReference>
<dbReference type="Proteomes" id="UP000600171">
    <property type="component" value="Unassembled WGS sequence"/>
</dbReference>
<dbReference type="InterPro" id="IPR005123">
    <property type="entry name" value="Oxoglu/Fe-dep_dioxygenase_dom"/>
</dbReference>
<proteinExistence type="predicted"/>
<dbReference type="GO" id="GO:0035513">
    <property type="term" value="P:oxidative RNA demethylation"/>
    <property type="evidence" value="ECO:0007669"/>
    <property type="project" value="TreeGrafter"/>
</dbReference>
<dbReference type="PANTHER" id="PTHR16557">
    <property type="entry name" value="ALKYLATED DNA REPAIR PROTEIN ALKB-RELATED"/>
    <property type="match status" value="1"/>
</dbReference>
<evidence type="ECO:0000256" key="1">
    <source>
        <dbReference type="ARBA" id="ARBA00022723"/>
    </source>
</evidence>
<gene>
    <name evidence="7" type="primary">alkB</name>
    <name evidence="7" type="ORF">GCM10007359_00230</name>
</gene>
<dbReference type="PROSITE" id="PS51471">
    <property type="entry name" value="FE2OG_OXY"/>
    <property type="match status" value="1"/>
</dbReference>
<reference evidence="7 8" key="1">
    <citation type="journal article" date="2014" name="Int. J. Syst. Evol. Microbiol.">
        <title>Complete genome sequence of Corynebacterium casei LMG S-19264T (=DSM 44701T), isolated from a smear-ripened cheese.</title>
        <authorList>
            <consortium name="US DOE Joint Genome Institute (JGI-PGF)"/>
            <person name="Walter F."/>
            <person name="Albersmeier A."/>
            <person name="Kalinowski J."/>
            <person name="Ruckert C."/>
        </authorList>
    </citation>
    <scope>NUCLEOTIDE SEQUENCE [LARGE SCALE GENOMIC DNA]</scope>
    <source>
        <strain evidence="7 8">CCM 8669</strain>
    </source>
</reference>
<organism evidence="7 8">
    <name type="scientific">Rothia aerolata</name>
    <dbReference type="NCBI Taxonomy" id="1812262"/>
    <lineage>
        <taxon>Bacteria</taxon>
        <taxon>Bacillati</taxon>
        <taxon>Actinomycetota</taxon>
        <taxon>Actinomycetes</taxon>
        <taxon>Micrococcales</taxon>
        <taxon>Micrococcaceae</taxon>
        <taxon>Rothia</taxon>
    </lineage>
</organism>
<protein>
    <submittedName>
        <fullName evidence="7">Alkylated DNA repair protein</fullName>
    </submittedName>
</protein>
<evidence type="ECO:0000313" key="8">
    <source>
        <dbReference type="Proteomes" id="UP000600171"/>
    </source>
</evidence>
<accession>A0A917MPG6</accession>
<feature type="binding site" evidence="5">
    <location>
        <position position="152"/>
    </location>
    <ligand>
        <name>Fe cation</name>
        <dbReference type="ChEBI" id="CHEBI:24875"/>
        <note>catalytic</note>
    </ligand>
</feature>
<evidence type="ECO:0000256" key="3">
    <source>
        <dbReference type="ARBA" id="ARBA00023002"/>
    </source>
</evidence>
<dbReference type="EMBL" id="BMDC01000001">
    <property type="protein sequence ID" value="GGH56288.1"/>
    <property type="molecule type" value="Genomic_DNA"/>
</dbReference>
<dbReference type="PANTHER" id="PTHR16557:SF2">
    <property type="entry name" value="NUCLEIC ACID DIOXYGENASE ALKBH1"/>
    <property type="match status" value="1"/>
</dbReference>
<keyword evidence="4 5" id="KW-0408">Iron</keyword>
<evidence type="ECO:0000256" key="2">
    <source>
        <dbReference type="ARBA" id="ARBA00022964"/>
    </source>
</evidence>